<protein>
    <recommendedName>
        <fullName evidence="1">5-oxoprolinase subunit A</fullName>
        <shortName evidence="1">5-OPase subunit A</shortName>
        <ecNumber evidence="1">3.5.2.9</ecNumber>
    </recommendedName>
    <alternativeName>
        <fullName evidence="1">5-oxoprolinase (ATP-hydrolyzing) subunit A</fullName>
    </alternativeName>
</protein>
<evidence type="ECO:0000313" key="2">
    <source>
        <dbReference type="EMBL" id="SDX34858.1"/>
    </source>
</evidence>
<proteinExistence type="inferred from homology"/>
<dbReference type="InterPro" id="IPR011330">
    <property type="entry name" value="Glyco_hydro/deAcase_b/a-brl"/>
</dbReference>
<comment type="similarity">
    <text evidence="1">Belongs to the LamB/PxpA family.</text>
</comment>
<dbReference type="AlphaFoldDB" id="A0A1H3AZK6"/>
<dbReference type="PANTHER" id="PTHR30292:SF0">
    <property type="entry name" value="5-OXOPROLINASE SUBUNIT A"/>
    <property type="match status" value="1"/>
</dbReference>
<comment type="function">
    <text evidence="1">Catalyzes the cleavage of 5-oxoproline to form L-glutamate coupled to the hydrolysis of ATP to ADP and inorganic phosphate.</text>
</comment>
<dbReference type="GO" id="GO:0017168">
    <property type="term" value="F:5-oxoprolinase (ATP-hydrolyzing) activity"/>
    <property type="evidence" value="ECO:0007669"/>
    <property type="project" value="UniProtKB-UniRule"/>
</dbReference>
<comment type="subunit">
    <text evidence="1">Forms a complex composed of PxpA, PxpB and PxpC.</text>
</comment>
<sequence>MKIDLNSDLGESFGAYKIGMDDKVLPLVTSANIACGFHAGDPSVMKKTVGLAVKSGAALGAHPGYPDLVGFGRRKMAVSPADVYAMVVYQVGALSAFAKAAGTRLQHVKPHGAMYNMAAKDPALAEAIAQAIYDVDPEIILFALAGSESVKAAEKIGLKVASEVFADRSYQEDGSLTPRTQPGAMITDEDASIAQVLSMVLKGQVTTLSGKVIPVKADTICVHGDGEKALLFTQKIRKALQENGVEIAAAGTFLK</sequence>
<organism evidence="2 3">
    <name type="scientific">Acidaminococcus fermentans</name>
    <dbReference type="NCBI Taxonomy" id="905"/>
    <lineage>
        <taxon>Bacteria</taxon>
        <taxon>Bacillati</taxon>
        <taxon>Bacillota</taxon>
        <taxon>Negativicutes</taxon>
        <taxon>Acidaminococcales</taxon>
        <taxon>Acidaminococcaceae</taxon>
        <taxon>Acidaminococcus</taxon>
    </lineage>
</organism>
<dbReference type="GO" id="GO:0005524">
    <property type="term" value="F:ATP binding"/>
    <property type="evidence" value="ECO:0007669"/>
    <property type="project" value="UniProtKB-UniRule"/>
</dbReference>
<keyword evidence="1" id="KW-0067">ATP-binding</keyword>
<dbReference type="Proteomes" id="UP000182379">
    <property type="component" value="Unassembled WGS sequence"/>
</dbReference>
<dbReference type="EMBL" id="FNOP01000025">
    <property type="protein sequence ID" value="SDX34858.1"/>
    <property type="molecule type" value="Genomic_DNA"/>
</dbReference>
<comment type="catalytic activity">
    <reaction evidence="1">
        <text>5-oxo-L-proline + ATP + 2 H2O = L-glutamate + ADP + phosphate + H(+)</text>
        <dbReference type="Rhea" id="RHEA:10348"/>
        <dbReference type="ChEBI" id="CHEBI:15377"/>
        <dbReference type="ChEBI" id="CHEBI:15378"/>
        <dbReference type="ChEBI" id="CHEBI:29985"/>
        <dbReference type="ChEBI" id="CHEBI:30616"/>
        <dbReference type="ChEBI" id="CHEBI:43474"/>
        <dbReference type="ChEBI" id="CHEBI:58402"/>
        <dbReference type="ChEBI" id="CHEBI:456216"/>
        <dbReference type="EC" id="3.5.2.9"/>
    </reaction>
</comment>
<evidence type="ECO:0000256" key="1">
    <source>
        <dbReference type="HAMAP-Rule" id="MF_00691"/>
    </source>
</evidence>
<dbReference type="InterPro" id="IPR005501">
    <property type="entry name" value="LamB/YcsF/PxpA-like"/>
</dbReference>
<dbReference type="NCBIfam" id="NF003814">
    <property type="entry name" value="PRK05406.1-3"/>
    <property type="match status" value="1"/>
</dbReference>
<dbReference type="NCBIfam" id="NF003816">
    <property type="entry name" value="PRK05406.1-5"/>
    <property type="match status" value="1"/>
</dbReference>
<dbReference type="Pfam" id="PF03746">
    <property type="entry name" value="LamB_YcsF"/>
    <property type="match status" value="1"/>
</dbReference>
<dbReference type="Gene3D" id="3.20.20.370">
    <property type="entry name" value="Glycoside hydrolase/deacetylase"/>
    <property type="match status" value="1"/>
</dbReference>
<dbReference type="EC" id="3.5.2.9" evidence="1"/>
<evidence type="ECO:0000313" key="3">
    <source>
        <dbReference type="Proteomes" id="UP000182379"/>
    </source>
</evidence>
<dbReference type="HAMAP" id="MF_00691">
    <property type="entry name" value="PxpA"/>
    <property type="match status" value="1"/>
</dbReference>
<comment type="caution">
    <text evidence="2">The sequence shown here is derived from an EMBL/GenBank/DDBJ whole genome shotgun (WGS) entry which is preliminary data.</text>
</comment>
<dbReference type="GO" id="GO:0005975">
    <property type="term" value="P:carbohydrate metabolic process"/>
    <property type="evidence" value="ECO:0007669"/>
    <property type="project" value="InterPro"/>
</dbReference>
<dbReference type="SUPFAM" id="SSF88713">
    <property type="entry name" value="Glycoside hydrolase/deacetylase"/>
    <property type="match status" value="1"/>
</dbReference>
<keyword evidence="1" id="KW-0378">Hydrolase</keyword>
<dbReference type="PANTHER" id="PTHR30292">
    <property type="entry name" value="UNCHARACTERIZED PROTEIN YBGL-RELATED"/>
    <property type="match status" value="1"/>
</dbReference>
<gene>
    <name evidence="1" type="primary">pxpA</name>
    <name evidence="2" type="ORF">SAMN05216495_1259</name>
</gene>
<name>A0A1H3AZK6_ACIFE</name>
<dbReference type="CDD" id="cd10787">
    <property type="entry name" value="LamB_YcsF_like"/>
    <property type="match status" value="1"/>
</dbReference>
<keyword evidence="1" id="KW-0547">Nucleotide-binding</keyword>
<accession>A0A1H3AZK6</accession>
<reference evidence="2 3" key="1">
    <citation type="submission" date="2016-10" db="EMBL/GenBank/DDBJ databases">
        <authorList>
            <person name="Varghese N."/>
            <person name="Submissions S."/>
        </authorList>
    </citation>
    <scope>NUCLEOTIDE SEQUENCE [LARGE SCALE GENOMIC DNA]</scope>
    <source>
        <strain evidence="2 3">WCC6</strain>
    </source>
</reference>